<dbReference type="GO" id="GO:0007165">
    <property type="term" value="P:signal transduction"/>
    <property type="evidence" value="ECO:0007669"/>
    <property type="project" value="InterPro"/>
</dbReference>
<dbReference type="InterPro" id="IPR002545">
    <property type="entry name" value="CheW-lke_dom"/>
</dbReference>
<dbReference type="Gene3D" id="2.30.30.40">
    <property type="entry name" value="SH3 Domains"/>
    <property type="match status" value="1"/>
</dbReference>
<name>A0A0U4XUQ3_9PSED</name>
<dbReference type="SUPFAM" id="SSF50341">
    <property type="entry name" value="CheW-like"/>
    <property type="match status" value="1"/>
</dbReference>
<dbReference type="Pfam" id="PF01584">
    <property type="entry name" value="CheW"/>
    <property type="match status" value="1"/>
</dbReference>
<evidence type="ECO:0000256" key="1">
    <source>
        <dbReference type="ARBA" id="ARBA00004496"/>
    </source>
</evidence>
<dbReference type="PANTHER" id="PTHR22617:SF45">
    <property type="entry name" value="CHEMOTAXIS PROTEIN CHEW"/>
    <property type="match status" value="1"/>
</dbReference>
<evidence type="ECO:0000259" key="4">
    <source>
        <dbReference type="PROSITE" id="PS50851"/>
    </source>
</evidence>
<dbReference type="RefSeq" id="WP_059315375.1">
    <property type="nucleotide sequence ID" value="NZ_CP013987.1"/>
</dbReference>
<dbReference type="GO" id="GO:0006935">
    <property type="term" value="P:chemotaxis"/>
    <property type="evidence" value="ECO:0007669"/>
    <property type="project" value="InterPro"/>
</dbReference>
<organism evidence="5 6">
    <name type="scientific">Pseudomonas oryzihabitans</name>
    <dbReference type="NCBI Taxonomy" id="47885"/>
    <lineage>
        <taxon>Bacteria</taxon>
        <taxon>Pseudomonadati</taxon>
        <taxon>Pseudomonadota</taxon>
        <taxon>Gammaproteobacteria</taxon>
        <taxon>Pseudomonadales</taxon>
        <taxon>Pseudomonadaceae</taxon>
        <taxon>Pseudomonas</taxon>
    </lineage>
</organism>
<dbReference type="KEGG" id="por:APT59_13775"/>
<evidence type="ECO:0000256" key="2">
    <source>
        <dbReference type="ARBA" id="ARBA00021483"/>
    </source>
</evidence>
<protein>
    <recommendedName>
        <fullName evidence="2">Chemotaxis protein CheW</fullName>
    </recommendedName>
</protein>
<dbReference type="Proteomes" id="UP000064137">
    <property type="component" value="Chromosome"/>
</dbReference>
<dbReference type="EMBL" id="CP013987">
    <property type="protein sequence ID" value="ALZ85209.1"/>
    <property type="molecule type" value="Genomic_DNA"/>
</dbReference>
<feature type="domain" description="CheW-like" evidence="4">
    <location>
        <begin position="30"/>
        <end position="172"/>
    </location>
</feature>
<dbReference type="GO" id="GO:0005829">
    <property type="term" value="C:cytosol"/>
    <property type="evidence" value="ECO:0007669"/>
    <property type="project" value="TreeGrafter"/>
</dbReference>
<proteinExistence type="predicted"/>
<dbReference type="Gene3D" id="2.40.50.180">
    <property type="entry name" value="CheA-289, Domain 4"/>
    <property type="match status" value="1"/>
</dbReference>
<evidence type="ECO:0000256" key="3">
    <source>
        <dbReference type="ARBA" id="ARBA00022490"/>
    </source>
</evidence>
<dbReference type="PROSITE" id="PS50851">
    <property type="entry name" value="CHEW"/>
    <property type="match status" value="1"/>
</dbReference>
<dbReference type="InterPro" id="IPR039315">
    <property type="entry name" value="CheW"/>
</dbReference>
<dbReference type="PANTHER" id="PTHR22617">
    <property type="entry name" value="CHEMOTAXIS SENSOR HISTIDINE KINASE-RELATED"/>
    <property type="match status" value="1"/>
</dbReference>
<evidence type="ECO:0000313" key="5">
    <source>
        <dbReference type="EMBL" id="ALZ85209.1"/>
    </source>
</evidence>
<dbReference type="AlphaFoldDB" id="A0A0U4XUQ3"/>
<dbReference type="SMART" id="SM00260">
    <property type="entry name" value="CheW"/>
    <property type="match status" value="1"/>
</dbReference>
<dbReference type="InterPro" id="IPR036061">
    <property type="entry name" value="CheW-like_dom_sf"/>
</dbReference>
<comment type="subcellular location">
    <subcellularLocation>
        <location evidence="1">Cytoplasm</location>
    </subcellularLocation>
</comment>
<accession>A0A0U4XUQ3</accession>
<sequence length="175" mass="19132">MSLTRDLTSAERLDWAERYAQPPDDRQARSASALVFRLGAEWLGLPGSCLVTASEPTVAHRIPHRRSPLLRGIVPVRGQLHPCIALDLLLAVAPAGQTGGFPRLLLLRVGRRDWAVQVDEVLGLQRYAPSDVQPPPATLGGELLSYLGGVYREGPHQVGLIDLARLERALEEALR</sequence>
<gene>
    <name evidence="5" type="ORF">APT59_13775</name>
</gene>
<evidence type="ECO:0000313" key="6">
    <source>
        <dbReference type="Proteomes" id="UP000064137"/>
    </source>
</evidence>
<keyword evidence="3" id="KW-0963">Cytoplasm</keyword>
<dbReference type="OrthoDB" id="21516at2"/>
<reference evidence="5 6" key="1">
    <citation type="submission" date="2016-01" db="EMBL/GenBank/DDBJ databases">
        <title>Annotation of Pseudomonas oryzihabitans USDA-ARS-USMARC-56511.</title>
        <authorList>
            <person name="Harhay G.P."/>
            <person name="Harhay D.M."/>
            <person name="Smith T.P.L."/>
            <person name="Bono J.L."/>
            <person name="Heaton M.P."/>
            <person name="Clawson M.L."/>
            <person name="Chitko-Mckown C.G."/>
            <person name="Capik S.F."/>
            <person name="DeDonder K.D."/>
            <person name="Apley M.D."/>
            <person name="Lubbers B.V."/>
            <person name="White B.J."/>
            <person name="Larson R.L."/>
        </authorList>
    </citation>
    <scope>NUCLEOTIDE SEQUENCE [LARGE SCALE GENOMIC DNA]</scope>
    <source>
        <strain evidence="5 6">USDA-ARS-USMARC-56511</strain>
    </source>
</reference>